<dbReference type="SUPFAM" id="SSF51316">
    <property type="entry name" value="Mss4-like"/>
    <property type="match status" value="1"/>
</dbReference>
<evidence type="ECO:0000313" key="4">
    <source>
        <dbReference type="Proteomes" id="UP001530377"/>
    </source>
</evidence>
<evidence type="ECO:0000256" key="1">
    <source>
        <dbReference type="SAM" id="MobiDB-lite"/>
    </source>
</evidence>
<feature type="compositionally biased region" description="Basic and acidic residues" evidence="1">
    <location>
        <begin position="427"/>
        <end position="436"/>
    </location>
</feature>
<feature type="compositionally biased region" description="Low complexity" evidence="1">
    <location>
        <begin position="216"/>
        <end position="228"/>
    </location>
</feature>
<keyword evidence="2" id="KW-0812">Transmembrane</keyword>
<keyword evidence="2" id="KW-1133">Transmembrane helix</keyword>
<dbReference type="InterPro" id="IPR011057">
    <property type="entry name" value="Mss4-like_sf"/>
</dbReference>
<comment type="caution">
    <text evidence="3">The sequence shown here is derived from an EMBL/GenBank/DDBJ whole genome shotgun (WGS) entry which is preliminary data.</text>
</comment>
<name>A0ABD3R7R2_9STRA</name>
<evidence type="ECO:0000313" key="3">
    <source>
        <dbReference type="EMBL" id="KAL3808787.1"/>
    </source>
</evidence>
<dbReference type="Gene3D" id="2.170.150.70">
    <property type="match status" value="1"/>
</dbReference>
<feature type="region of interest" description="Disordered" evidence="1">
    <location>
        <begin position="420"/>
        <end position="476"/>
    </location>
</feature>
<evidence type="ECO:0000256" key="2">
    <source>
        <dbReference type="SAM" id="Phobius"/>
    </source>
</evidence>
<dbReference type="InterPro" id="IPR052355">
    <property type="entry name" value="CENP-V-like"/>
</dbReference>
<protein>
    <submittedName>
        <fullName evidence="3">Uncharacterized protein</fullName>
    </submittedName>
</protein>
<keyword evidence="4" id="KW-1185">Reference proteome</keyword>
<feature type="region of interest" description="Disordered" evidence="1">
    <location>
        <begin position="216"/>
        <end position="243"/>
    </location>
</feature>
<dbReference type="AlphaFoldDB" id="A0ABD3R7R2"/>
<feature type="compositionally biased region" description="Basic and acidic residues" evidence="1">
    <location>
        <begin position="231"/>
        <end position="243"/>
    </location>
</feature>
<accession>A0ABD3R7R2</accession>
<gene>
    <name evidence="3" type="ORF">ACHAXA_011171</name>
</gene>
<dbReference type="PANTHER" id="PTHR28620">
    <property type="entry name" value="CENTROMERE PROTEIN V"/>
    <property type="match status" value="1"/>
</dbReference>
<keyword evidence="2" id="KW-0472">Membrane</keyword>
<reference evidence="3 4" key="1">
    <citation type="submission" date="2024-10" db="EMBL/GenBank/DDBJ databases">
        <title>Updated reference genomes for cyclostephanoid diatoms.</title>
        <authorList>
            <person name="Roberts W.R."/>
            <person name="Alverson A.J."/>
        </authorList>
    </citation>
    <scope>NUCLEOTIDE SEQUENCE [LARGE SCALE GENOMIC DNA]</scope>
    <source>
        <strain evidence="3 4">AJA228-03</strain>
    </source>
</reference>
<organism evidence="3 4">
    <name type="scientific">Cyclostephanos tholiformis</name>
    <dbReference type="NCBI Taxonomy" id="382380"/>
    <lineage>
        <taxon>Eukaryota</taxon>
        <taxon>Sar</taxon>
        <taxon>Stramenopiles</taxon>
        <taxon>Ochrophyta</taxon>
        <taxon>Bacillariophyta</taxon>
        <taxon>Coscinodiscophyceae</taxon>
        <taxon>Thalassiosirophycidae</taxon>
        <taxon>Stephanodiscales</taxon>
        <taxon>Stephanodiscaceae</taxon>
        <taxon>Cyclostephanos</taxon>
    </lineage>
</organism>
<feature type="region of interest" description="Disordered" evidence="1">
    <location>
        <begin position="42"/>
        <end position="77"/>
    </location>
</feature>
<dbReference type="PANTHER" id="PTHR28620:SF1">
    <property type="entry name" value="CENP-V_GFA DOMAIN-CONTAINING PROTEIN"/>
    <property type="match status" value="1"/>
</dbReference>
<sequence>MVGVPSTQRTVDGIVVAVAIVGLSAIFARWWRMTDDIDGGLCGGDDHDSPPLVSSPSSTRAASLSPSSGEGWDSRRSRRRRRDNAAMIIMRGWIPWWWPVIAMRRWNERNNNNRISENNNNERKIAHDDGQVLGSEDSANGNDKVDVDDDGMDLHQGSCHCGSIKFVLRGPRCLRAVDSPGKIRYPHIIISAGMFQLISGGDRMRFYYDDIIGAADDDPSSSSSSSSSIEFSDRAGEGRRNDDDAAANQALGAHGFCENCGVHVFHADRSSGNLEVNANCLDGGMVVGARPARGEQSASLSAVSYVKNNSNNATVAQLRQSQPGTGDVGEIAGVSAIEITAPENTSFLGGSACLPNRLDYSCLDNPVSRKESLSSEPTQPESYSTAIMMAEGDDSSLGSSLSVITGAYFISHHSSHISVESGSASAHAHDRPDRAGGRPPSHPPPSSRITSSDRSVRTLPPRLGEQRSRYCPGGGSVGGSIIGSGWSVASNESNDLDGSDMEQTAITPRMRDQMKKYLGRHINPIQED</sequence>
<proteinExistence type="predicted"/>
<dbReference type="Proteomes" id="UP001530377">
    <property type="component" value="Unassembled WGS sequence"/>
</dbReference>
<dbReference type="EMBL" id="JALLPB020000469">
    <property type="protein sequence ID" value="KAL3808787.1"/>
    <property type="molecule type" value="Genomic_DNA"/>
</dbReference>
<feature type="compositionally biased region" description="Low complexity" evidence="1">
    <location>
        <begin position="54"/>
        <end position="68"/>
    </location>
</feature>
<feature type="transmembrane region" description="Helical" evidence="2">
    <location>
        <begin position="13"/>
        <end position="31"/>
    </location>
</feature>